<organism evidence="2 3">
    <name type="scientific">candidate division WOR-3 bacterium</name>
    <dbReference type="NCBI Taxonomy" id="2052148"/>
    <lineage>
        <taxon>Bacteria</taxon>
        <taxon>Bacteria division WOR-3</taxon>
    </lineage>
</organism>
<feature type="compositionally biased region" description="Basic and acidic residues" evidence="1">
    <location>
        <begin position="233"/>
        <end position="243"/>
    </location>
</feature>
<dbReference type="EMBL" id="VGIR01000017">
    <property type="protein sequence ID" value="MBM3331051.1"/>
    <property type="molecule type" value="Genomic_DNA"/>
</dbReference>
<accession>A0A937XFD1</accession>
<evidence type="ECO:0000313" key="3">
    <source>
        <dbReference type="Proteomes" id="UP000779900"/>
    </source>
</evidence>
<dbReference type="Proteomes" id="UP000779900">
    <property type="component" value="Unassembled WGS sequence"/>
</dbReference>
<proteinExistence type="predicted"/>
<sequence>MIQGPCWARFKRAGDRWFAFNGRDGTSTVDALQLVVDAPEFLGQGTSQSLPRAAMAPPQSHSNRVLVVVDDAGGVQLAVCPEPGGDSAVVVGDVVATGHRFWRKKYDVLAMPFQEFLGTSLTDWIAGRAGESWSAEKFRAGLERSMSEGKFPITIVVNELDSAVKETLDYLREVNQQVRVLGYKCLTSGGDELVWPRELSEERVVPASQAAMPQARSNPPQSGMRAASRPQKTRFENDSPRSD</sequence>
<reference evidence="2" key="1">
    <citation type="submission" date="2019-03" db="EMBL/GenBank/DDBJ databases">
        <title>Lake Tanganyika Metagenome-Assembled Genomes (MAGs).</title>
        <authorList>
            <person name="Tran P."/>
        </authorList>
    </citation>
    <scope>NUCLEOTIDE SEQUENCE</scope>
    <source>
        <strain evidence="2">K_DeepCast_150m_m2_040</strain>
    </source>
</reference>
<gene>
    <name evidence="2" type="ORF">FJY68_04265</name>
</gene>
<feature type="region of interest" description="Disordered" evidence="1">
    <location>
        <begin position="204"/>
        <end position="243"/>
    </location>
</feature>
<comment type="caution">
    <text evidence="2">The sequence shown here is derived from an EMBL/GenBank/DDBJ whole genome shotgun (WGS) entry which is preliminary data.</text>
</comment>
<dbReference type="AlphaFoldDB" id="A0A937XFD1"/>
<evidence type="ECO:0000256" key="1">
    <source>
        <dbReference type="SAM" id="MobiDB-lite"/>
    </source>
</evidence>
<protein>
    <submittedName>
        <fullName evidence="2">Uncharacterized protein</fullName>
    </submittedName>
</protein>
<name>A0A937XFD1_UNCW3</name>
<evidence type="ECO:0000313" key="2">
    <source>
        <dbReference type="EMBL" id="MBM3331051.1"/>
    </source>
</evidence>